<reference evidence="2" key="2">
    <citation type="journal article" date="2022" name="Microbiol. Resour. Announc.">
        <title>Metagenome Sequencing to Explore Phylogenomics of Terrestrial Cyanobacteria.</title>
        <authorList>
            <person name="Ward R.D."/>
            <person name="Stajich J.E."/>
            <person name="Johansen J.R."/>
            <person name="Huntemann M."/>
            <person name="Clum A."/>
            <person name="Foster B."/>
            <person name="Foster B."/>
            <person name="Roux S."/>
            <person name="Palaniappan K."/>
            <person name="Varghese N."/>
            <person name="Mukherjee S."/>
            <person name="Reddy T.B.K."/>
            <person name="Daum C."/>
            <person name="Copeland A."/>
            <person name="Chen I.A."/>
            <person name="Ivanova N.N."/>
            <person name="Kyrpides N.C."/>
            <person name="Shapiro N."/>
            <person name="Eloe-Fadrosh E.A."/>
            <person name="Pietrasiak N."/>
        </authorList>
    </citation>
    <scope>NUCLEOTIDE SEQUENCE</scope>
    <source>
        <strain evidence="2">GSE-NOS-MK-12-04C</strain>
    </source>
</reference>
<evidence type="ECO:0000313" key="2">
    <source>
        <dbReference type="EMBL" id="MBW4671533.1"/>
    </source>
</evidence>
<feature type="compositionally biased region" description="Basic and acidic residues" evidence="1">
    <location>
        <begin position="39"/>
        <end position="53"/>
    </location>
</feature>
<gene>
    <name evidence="2" type="ORF">KME60_29935</name>
</gene>
<evidence type="ECO:0000256" key="1">
    <source>
        <dbReference type="SAM" id="MobiDB-lite"/>
    </source>
</evidence>
<evidence type="ECO:0000313" key="3">
    <source>
        <dbReference type="Proteomes" id="UP000729701"/>
    </source>
</evidence>
<organism evidence="2 3">
    <name type="scientific">Cyanomargarita calcarea GSE-NOS-MK-12-04C</name>
    <dbReference type="NCBI Taxonomy" id="2839659"/>
    <lineage>
        <taxon>Bacteria</taxon>
        <taxon>Bacillati</taxon>
        <taxon>Cyanobacteriota</taxon>
        <taxon>Cyanophyceae</taxon>
        <taxon>Nostocales</taxon>
        <taxon>Cyanomargaritaceae</taxon>
        <taxon>Cyanomargarita</taxon>
    </lineage>
</organism>
<dbReference type="EMBL" id="JAHHGZ010000047">
    <property type="protein sequence ID" value="MBW4671533.1"/>
    <property type="molecule type" value="Genomic_DNA"/>
</dbReference>
<name>A0A951UVB8_9CYAN</name>
<feature type="region of interest" description="Disordered" evidence="1">
    <location>
        <begin position="1"/>
        <end position="53"/>
    </location>
</feature>
<accession>A0A951UVB8</accession>
<reference evidence="2" key="1">
    <citation type="submission" date="2021-05" db="EMBL/GenBank/DDBJ databases">
        <authorList>
            <person name="Pietrasiak N."/>
            <person name="Ward R."/>
            <person name="Stajich J.E."/>
            <person name="Kurbessoian T."/>
        </authorList>
    </citation>
    <scope>NUCLEOTIDE SEQUENCE</scope>
    <source>
        <strain evidence="2">GSE-NOS-MK-12-04C</strain>
    </source>
</reference>
<dbReference type="AlphaFoldDB" id="A0A951UVB8"/>
<proteinExistence type="predicted"/>
<protein>
    <submittedName>
        <fullName evidence="2">Uncharacterized protein</fullName>
    </submittedName>
</protein>
<dbReference type="Proteomes" id="UP000729701">
    <property type="component" value="Unassembled WGS sequence"/>
</dbReference>
<sequence>MTTTQTDSKKQEHKSSKKKQSFPPVSIGTPRVPVQQHKTNHEYELLSDWDHAS</sequence>
<comment type="caution">
    <text evidence="2">The sequence shown here is derived from an EMBL/GenBank/DDBJ whole genome shotgun (WGS) entry which is preliminary data.</text>
</comment>